<dbReference type="Pfam" id="PF01814">
    <property type="entry name" value="Hemerythrin"/>
    <property type="match status" value="1"/>
</dbReference>
<keyword evidence="6 8" id="KW-1133">Transmembrane helix</keyword>
<dbReference type="PRINTS" id="PR00119">
    <property type="entry name" value="CATATPASE"/>
</dbReference>
<evidence type="ECO:0000256" key="7">
    <source>
        <dbReference type="ARBA" id="ARBA00023136"/>
    </source>
</evidence>
<feature type="domain" description="Hemerythrin-like" evidence="10">
    <location>
        <begin position="622"/>
        <end position="767"/>
    </location>
</feature>
<dbReference type="NCBIfam" id="TIGR01494">
    <property type="entry name" value="ATPase_P-type"/>
    <property type="match status" value="2"/>
</dbReference>
<feature type="transmembrane region" description="Helical" evidence="8">
    <location>
        <begin position="12"/>
        <end position="31"/>
    </location>
</feature>
<dbReference type="InterPro" id="IPR059000">
    <property type="entry name" value="ATPase_P-type_domA"/>
</dbReference>
<dbReference type="AlphaFoldDB" id="A0AAE4U1B1"/>
<dbReference type="PRINTS" id="PR00120">
    <property type="entry name" value="HATPASE"/>
</dbReference>
<gene>
    <name evidence="11" type="ORF">R3Q15_16185</name>
</gene>
<dbReference type="PANTHER" id="PTHR48085">
    <property type="entry name" value="CADMIUM/ZINC-TRANSPORTING ATPASE HMA2-RELATED"/>
    <property type="match status" value="1"/>
</dbReference>
<dbReference type="EMBL" id="JAWLKH010000018">
    <property type="protein sequence ID" value="MDV6313414.1"/>
    <property type="molecule type" value="Genomic_DNA"/>
</dbReference>
<keyword evidence="5" id="KW-1278">Translocase</keyword>
<evidence type="ECO:0000313" key="12">
    <source>
        <dbReference type="Proteomes" id="UP001185922"/>
    </source>
</evidence>
<dbReference type="Gene3D" id="3.40.50.1000">
    <property type="entry name" value="HAD superfamily/HAD-like"/>
    <property type="match status" value="1"/>
</dbReference>
<dbReference type="InterPro" id="IPR051014">
    <property type="entry name" value="Cation_Transport_ATPase_IB"/>
</dbReference>
<comment type="subcellular location">
    <subcellularLocation>
        <location evidence="1">Cell membrane</location>
        <topology evidence="1">Multi-pass membrane protein</topology>
    </subcellularLocation>
</comment>
<evidence type="ECO:0000256" key="8">
    <source>
        <dbReference type="RuleBase" id="RU362081"/>
    </source>
</evidence>
<dbReference type="InterPro" id="IPR018303">
    <property type="entry name" value="ATPase_P-typ_P_site"/>
</dbReference>
<dbReference type="GO" id="GO:0005524">
    <property type="term" value="F:ATP binding"/>
    <property type="evidence" value="ECO:0007669"/>
    <property type="project" value="UniProtKB-UniRule"/>
</dbReference>
<evidence type="ECO:0000256" key="4">
    <source>
        <dbReference type="ARBA" id="ARBA00022723"/>
    </source>
</evidence>
<dbReference type="SUPFAM" id="SSF81653">
    <property type="entry name" value="Calcium ATPase, transduction domain A"/>
    <property type="match status" value="1"/>
</dbReference>
<reference evidence="11" key="1">
    <citation type="submission" date="2023-10" db="EMBL/GenBank/DDBJ databases">
        <title>Development of a sustainable strategy for remediation of hydrocarbon-contaminated territories based on the waste exchange concept.</title>
        <authorList>
            <person name="Krivoruchko A."/>
        </authorList>
    </citation>
    <scope>NUCLEOTIDE SEQUENCE</scope>
    <source>
        <strain evidence="11">IEGM 1279</strain>
    </source>
</reference>
<dbReference type="Gene3D" id="3.40.1110.10">
    <property type="entry name" value="Calcium-transporting ATPase, cytoplasmic domain N"/>
    <property type="match status" value="1"/>
</dbReference>
<dbReference type="InterPro" id="IPR023298">
    <property type="entry name" value="ATPase_P-typ_TM_dom_sf"/>
</dbReference>
<sequence>MRLPAKPSAEALLLAATVTAFVVGGAFWVAGSDRPADWLWIAGTVIALIPSLWWVVAGLRRQNFGVDIIASLALGGTLIVGEYAAGALIGVMLATGRLLDASASRRARKDLSALIDRSPSIARRRDGDQITVIAVDDVRPGDVLSVGNGEIVPADGWLHDDAVLDESVLTGEPLPRTRARGDGVRSGAVNAGGTFELTARSVAAESTFAGIVRMAGDAAADRAPVVRIADRLAVWFVPLALGVAGISWLVSGSMTRAVAVLVVATPCPLLLAAPIAIVAGLSRASRMGVIIRDGGALESLGRAHTLMVDKTGTLTTGRPEQVAVTAAPGDDPVELLRLAASLEQLSPHVFATAIVGEANRRGLELTVPTAVQESAGRGVSGLVDGRAVEVGARSTPDGDWARAVARGSELDGAAVAWIEVDGRSAGAIAMSDPIRPDAPRTLRRLRSAGIERIVLLTGDHPATAVEIGTLLGIDEVFPDQSPADKVAHVREERAAASTVMVGDGVNDAPALAGATIGVALGARGSTASAAAADVILTTDSIEPLATAMEIARRSRRIALQSAGVGMGLSLAAMIVAAFGFLPPTAGALLQEAIDVAVILNALRALRAPQTDIKIDQSTDVLLHRFAAEHDALREKLALLTITAQRLVDLYSAHHPETTDEAAELDGLREVDDLLTTTILPHEHAEEDLLYPALAKPLGSSEATVTMSRMHAEIDRLGRRVHAHRLRADRYGRVTDDQRIDVIATLYGLHALLRLHFSQEEQTYFALASTSPADPVTGETTRP</sequence>
<evidence type="ECO:0000313" key="11">
    <source>
        <dbReference type="EMBL" id="MDV6313414.1"/>
    </source>
</evidence>
<dbReference type="InterPro" id="IPR044492">
    <property type="entry name" value="P_typ_ATPase_HD_dom"/>
</dbReference>
<dbReference type="NCBIfam" id="TIGR01512">
    <property type="entry name" value="ATPase-IB2_Cd"/>
    <property type="match status" value="1"/>
</dbReference>
<dbReference type="SUPFAM" id="SSF56784">
    <property type="entry name" value="HAD-like"/>
    <property type="match status" value="1"/>
</dbReference>
<accession>A0AAE4U1B1</accession>
<keyword evidence="8" id="KW-0067">ATP-binding</keyword>
<dbReference type="SFLD" id="SFLDF00027">
    <property type="entry name" value="p-type_atpase"/>
    <property type="match status" value="1"/>
</dbReference>
<dbReference type="InterPro" id="IPR012312">
    <property type="entry name" value="Hemerythrin-like"/>
</dbReference>
<feature type="transmembrane region" description="Helical" evidence="8">
    <location>
        <begin position="68"/>
        <end position="99"/>
    </location>
</feature>
<dbReference type="InterPro" id="IPR023214">
    <property type="entry name" value="HAD_sf"/>
</dbReference>
<name>A0AAE4U1B1_9ACTN</name>
<dbReference type="SFLD" id="SFLDS00003">
    <property type="entry name" value="Haloacid_Dehalogenase"/>
    <property type="match status" value="1"/>
</dbReference>
<dbReference type="InterPro" id="IPR036412">
    <property type="entry name" value="HAD-like_sf"/>
</dbReference>
<evidence type="ECO:0000256" key="5">
    <source>
        <dbReference type="ARBA" id="ARBA00022967"/>
    </source>
</evidence>
<dbReference type="RefSeq" id="WP_096273253.1">
    <property type="nucleotide sequence ID" value="NZ_JAPWIL010000017.1"/>
</dbReference>
<dbReference type="SFLD" id="SFLDG00002">
    <property type="entry name" value="C1.7:_P-type_atpase_like"/>
    <property type="match status" value="1"/>
</dbReference>
<dbReference type="InterPro" id="IPR023299">
    <property type="entry name" value="ATPase_P-typ_cyto_dom_N"/>
</dbReference>
<dbReference type="PANTHER" id="PTHR48085:SF5">
    <property type="entry name" value="CADMIUM_ZINC-TRANSPORTING ATPASE HMA4-RELATED"/>
    <property type="match status" value="1"/>
</dbReference>
<dbReference type="InterPro" id="IPR001757">
    <property type="entry name" value="P_typ_ATPase"/>
</dbReference>
<dbReference type="GO" id="GO:0015086">
    <property type="term" value="F:cadmium ion transmembrane transporter activity"/>
    <property type="evidence" value="ECO:0007669"/>
    <property type="project" value="TreeGrafter"/>
</dbReference>
<dbReference type="InterPro" id="IPR027256">
    <property type="entry name" value="P-typ_ATPase_IB"/>
</dbReference>
<keyword evidence="8" id="KW-1003">Cell membrane</keyword>
<evidence type="ECO:0000256" key="6">
    <source>
        <dbReference type="ARBA" id="ARBA00022989"/>
    </source>
</evidence>
<dbReference type="SUPFAM" id="SSF81665">
    <property type="entry name" value="Calcium ATPase, transmembrane domain M"/>
    <property type="match status" value="1"/>
</dbReference>
<feature type="domain" description="P-type ATPase A" evidence="9">
    <location>
        <begin position="118"/>
        <end position="214"/>
    </location>
</feature>
<dbReference type="PROSITE" id="PS00154">
    <property type="entry name" value="ATPASE_E1_E2"/>
    <property type="match status" value="1"/>
</dbReference>
<feature type="transmembrane region" description="Helical" evidence="8">
    <location>
        <begin position="38"/>
        <end position="56"/>
    </location>
</feature>
<feature type="transmembrane region" description="Helical" evidence="8">
    <location>
        <begin position="557"/>
        <end position="581"/>
    </location>
</feature>
<keyword evidence="7 8" id="KW-0472">Membrane</keyword>
<dbReference type="GO" id="GO:0005886">
    <property type="term" value="C:plasma membrane"/>
    <property type="evidence" value="ECO:0007669"/>
    <property type="project" value="UniProtKB-SubCell"/>
</dbReference>
<organism evidence="11 12">
    <name type="scientific">Gordonia amicalis</name>
    <dbReference type="NCBI Taxonomy" id="89053"/>
    <lineage>
        <taxon>Bacteria</taxon>
        <taxon>Bacillati</taxon>
        <taxon>Actinomycetota</taxon>
        <taxon>Actinomycetes</taxon>
        <taxon>Mycobacteriales</taxon>
        <taxon>Gordoniaceae</taxon>
        <taxon>Gordonia</taxon>
    </lineage>
</organism>
<dbReference type="GO" id="GO:0016887">
    <property type="term" value="F:ATP hydrolysis activity"/>
    <property type="evidence" value="ECO:0007669"/>
    <property type="project" value="InterPro"/>
</dbReference>
<evidence type="ECO:0000256" key="1">
    <source>
        <dbReference type="ARBA" id="ARBA00004651"/>
    </source>
</evidence>
<dbReference type="GO" id="GO:0019829">
    <property type="term" value="F:ATPase-coupled monoatomic cation transmembrane transporter activity"/>
    <property type="evidence" value="ECO:0007669"/>
    <property type="project" value="InterPro"/>
</dbReference>
<keyword evidence="3 8" id="KW-0812">Transmembrane</keyword>
<keyword evidence="8" id="KW-0547">Nucleotide-binding</keyword>
<dbReference type="GO" id="GO:0046872">
    <property type="term" value="F:metal ion binding"/>
    <property type="evidence" value="ECO:0007669"/>
    <property type="project" value="UniProtKB-KW"/>
</dbReference>
<feature type="transmembrane region" description="Helical" evidence="8">
    <location>
        <begin position="232"/>
        <end position="251"/>
    </location>
</feature>
<evidence type="ECO:0000256" key="3">
    <source>
        <dbReference type="ARBA" id="ARBA00022692"/>
    </source>
</evidence>
<proteinExistence type="inferred from homology"/>
<dbReference type="InterPro" id="IPR008250">
    <property type="entry name" value="ATPase_P-typ_transduc_dom_A_sf"/>
</dbReference>
<feature type="transmembrane region" description="Helical" evidence="8">
    <location>
        <begin position="257"/>
        <end position="282"/>
    </location>
</feature>
<dbReference type="Gene3D" id="1.20.120.520">
    <property type="entry name" value="nmb1532 protein domain like"/>
    <property type="match status" value="1"/>
</dbReference>
<evidence type="ECO:0000259" key="9">
    <source>
        <dbReference type="Pfam" id="PF00122"/>
    </source>
</evidence>
<evidence type="ECO:0000256" key="2">
    <source>
        <dbReference type="ARBA" id="ARBA00006024"/>
    </source>
</evidence>
<dbReference type="Gene3D" id="2.70.150.10">
    <property type="entry name" value="Calcium-transporting ATPase, cytoplasmic transduction domain A"/>
    <property type="match status" value="1"/>
</dbReference>
<dbReference type="Pfam" id="PF00122">
    <property type="entry name" value="E1-E2_ATPase"/>
    <property type="match status" value="1"/>
</dbReference>
<keyword evidence="4 8" id="KW-0479">Metal-binding</keyword>
<protein>
    <submittedName>
        <fullName evidence="11">Heavy metal translocating P-type ATPase</fullName>
    </submittedName>
</protein>
<dbReference type="NCBIfam" id="TIGR01525">
    <property type="entry name" value="ATPase-IB_hvy"/>
    <property type="match status" value="1"/>
</dbReference>
<comment type="similarity">
    <text evidence="2 8">Belongs to the cation transport ATPase (P-type) (TC 3.A.3) family. Type IB subfamily.</text>
</comment>
<comment type="caution">
    <text evidence="11">The sequence shown here is derived from an EMBL/GenBank/DDBJ whole genome shotgun (WGS) entry which is preliminary data.</text>
</comment>
<dbReference type="Pfam" id="PF00702">
    <property type="entry name" value="Hydrolase"/>
    <property type="match status" value="1"/>
</dbReference>
<dbReference type="Proteomes" id="UP001185922">
    <property type="component" value="Unassembled WGS sequence"/>
</dbReference>
<evidence type="ECO:0000259" key="10">
    <source>
        <dbReference type="Pfam" id="PF01814"/>
    </source>
</evidence>